<dbReference type="Proteomes" id="UP000032266">
    <property type="component" value="Chromosome"/>
</dbReference>
<feature type="domain" description="NAD-glutamate dehydrogenase N-terminal ACT1" evidence="4">
    <location>
        <begin position="36"/>
        <end position="172"/>
    </location>
</feature>
<evidence type="ECO:0000259" key="6">
    <source>
        <dbReference type="Pfam" id="PF21077"/>
    </source>
</evidence>
<name>A0A0C5V7M8_9GAMM</name>
<dbReference type="InterPro" id="IPR007780">
    <property type="entry name" value="NAD_Glu_DH_bac"/>
</dbReference>
<evidence type="ECO:0000313" key="8">
    <source>
        <dbReference type="Proteomes" id="UP000032266"/>
    </source>
</evidence>
<dbReference type="InterPro" id="IPR028971">
    <property type="entry name" value="NAD-GDH_cat"/>
</dbReference>
<dbReference type="PANTHER" id="PTHR43403">
    <property type="entry name" value="NAD-SPECIFIC GLUTAMATE DEHYDROGENASE"/>
    <property type="match status" value="1"/>
</dbReference>
<dbReference type="HOGENOM" id="CLU_003404_1_1_6"/>
<dbReference type="Pfam" id="PF21074">
    <property type="entry name" value="GDH_C"/>
    <property type="match status" value="1"/>
</dbReference>
<dbReference type="SUPFAM" id="SSF53223">
    <property type="entry name" value="Aminoacid dehydrogenase-like, N-terminal domain"/>
    <property type="match status" value="1"/>
</dbReference>
<organism evidence="7 8">
    <name type="scientific">Gynuella sunshinyii YC6258</name>
    <dbReference type="NCBI Taxonomy" id="1445510"/>
    <lineage>
        <taxon>Bacteria</taxon>
        <taxon>Pseudomonadati</taxon>
        <taxon>Pseudomonadota</taxon>
        <taxon>Gammaproteobacteria</taxon>
        <taxon>Oceanospirillales</taxon>
        <taxon>Saccharospirillaceae</taxon>
        <taxon>Gynuella</taxon>
    </lineage>
</organism>
<keyword evidence="8" id="KW-1185">Reference proteome</keyword>
<dbReference type="GO" id="GO:0006538">
    <property type="term" value="P:L-glutamate catabolic process"/>
    <property type="evidence" value="ECO:0007669"/>
    <property type="project" value="InterPro"/>
</dbReference>
<dbReference type="InterPro" id="IPR049062">
    <property type="entry name" value="NAD_Glu_DH_ACT2"/>
</dbReference>
<dbReference type="PATRIC" id="fig|1445510.3.peg.3356"/>
<feature type="domain" description="NAD-glutamate dehydrogenase ACT2" evidence="5">
    <location>
        <begin position="399"/>
        <end position="488"/>
    </location>
</feature>
<dbReference type="Pfam" id="PF05088">
    <property type="entry name" value="Bac_GDH_CD"/>
    <property type="match status" value="1"/>
</dbReference>
<dbReference type="InterPro" id="IPR049059">
    <property type="entry name" value="NAD_Glu_DH_HM1"/>
</dbReference>
<dbReference type="EC" id="1.4.1.2" evidence="7"/>
<dbReference type="PIRSF" id="PIRSF036761">
    <property type="entry name" value="GDH_Mll4104"/>
    <property type="match status" value="1"/>
</dbReference>
<dbReference type="InterPro" id="IPR049064">
    <property type="entry name" value="NAD_Glu_DH_ACT3"/>
</dbReference>
<dbReference type="Pfam" id="PF21079">
    <property type="entry name" value="GDH_HM2"/>
    <property type="match status" value="1"/>
</dbReference>
<dbReference type="OrthoDB" id="9758052at2"/>
<dbReference type="GO" id="GO:0004069">
    <property type="term" value="F:L-aspartate:2-oxoglutarate aminotransferase activity"/>
    <property type="evidence" value="ECO:0007669"/>
    <property type="project" value="InterPro"/>
</dbReference>
<dbReference type="InterPro" id="IPR049058">
    <property type="entry name" value="NAD_Glu_DH_HM2"/>
</dbReference>
<feature type="domain" description="NAD-glutamate dehydrogenase catalytic" evidence="2">
    <location>
        <begin position="722"/>
        <end position="1215"/>
    </location>
</feature>
<dbReference type="Pfam" id="PF21073">
    <property type="entry name" value="GDH_HM1"/>
    <property type="match status" value="1"/>
</dbReference>
<evidence type="ECO:0000259" key="2">
    <source>
        <dbReference type="Pfam" id="PF05088"/>
    </source>
</evidence>
<accession>A0A0C5V7M8</accession>
<gene>
    <name evidence="7" type="ORF">YC6258_03394</name>
</gene>
<dbReference type="InterPro" id="IPR046346">
    <property type="entry name" value="Aminoacid_DH-like_N_sf"/>
</dbReference>
<dbReference type="InterPro" id="IPR049056">
    <property type="entry name" value="NAD_Glu_DH_HM3"/>
</dbReference>
<feature type="domain" description="NAD-glutamate dehydrogenase ACT3" evidence="6">
    <location>
        <begin position="546"/>
        <end position="622"/>
    </location>
</feature>
<dbReference type="SUPFAM" id="SSF51735">
    <property type="entry name" value="NAD(P)-binding Rossmann-fold domains"/>
    <property type="match status" value="1"/>
</dbReference>
<proteinExistence type="predicted"/>
<protein>
    <submittedName>
        <fullName evidence="7">NAD-specific glutamate dehydrogenase</fullName>
        <ecNumber evidence="7">1.4.1.2</ecNumber>
    </submittedName>
</protein>
<dbReference type="GO" id="GO:0004352">
    <property type="term" value="F:glutamate dehydrogenase (NAD+) activity"/>
    <property type="evidence" value="ECO:0007669"/>
    <property type="project" value="UniProtKB-EC"/>
</dbReference>
<dbReference type="InterPro" id="IPR024727">
    <property type="entry name" value="NAD_Glu_DH_N_ACT1"/>
</dbReference>
<dbReference type="KEGG" id="gsn:YC6258_03394"/>
<evidence type="ECO:0000259" key="5">
    <source>
        <dbReference type="Pfam" id="PF21076"/>
    </source>
</evidence>
<reference evidence="7 8" key="1">
    <citation type="submission" date="2014-01" db="EMBL/GenBank/DDBJ databases">
        <title>Full genme sequencing of cellulolytic bacterium Gynuella sunshinyii YC6258T gen. nov., sp. nov.</title>
        <authorList>
            <person name="Khan H."/>
            <person name="Chung E.J."/>
            <person name="Chung Y.R."/>
        </authorList>
    </citation>
    <scope>NUCLEOTIDE SEQUENCE [LARGE SCALE GENOMIC DNA]</scope>
    <source>
        <strain evidence="7 8">YC6258</strain>
    </source>
</reference>
<evidence type="ECO:0000313" key="7">
    <source>
        <dbReference type="EMBL" id="AJQ95430.1"/>
    </source>
</evidence>
<evidence type="ECO:0000259" key="3">
    <source>
        <dbReference type="Pfam" id="PF21074"/>
    </source>
</evidence>
<dbReference type="EMBL" id="CP007142">
    <property type="protein sequence ID" value="AJQ95430.1"/>
    <property type="molecule type" value="Genomic_DNA"/>
</dbReference>
<dbReference type="Pfam" id="PF21076">
    <property type="entry name" value="GDH_ACT2"/>
    <property type="match status" value="1"/>
</dbReference>
<evidence type="ECO:0000259" key="4">
    <source>
        <dbReference type="Pfam" id="PF21075"/>
    </source>
</evidence>
<dbReference type="InterPro" id="IPR048381">
    <property type="entry name" value="GDH_C"/>
</dbReference>
<dbReference type="InterPro" id="IPR036291">
    <property type="entry name" value="NAD(P)-bd_dom_sf"/>
</dbReference>
<evidence type="ECO:0000256" key="1">
    <source>
        <dbReference type="ARBA" id="ARBA00023002"/>
    </source>
</evidence>
<dbReference type="STRING" id="1445510.YC6258_03394"/>
<sequence length="1606" mass="183445">MFSPTQISRQEIIETVQQRVASEFPESLQQSIHSLIHRCFSYVAPEDLVKIELEDLRGLILSLWQHLEHWTAKRPKINILNPNLEENDWQSSHSIIMILAKEIPFVLDSVRLGLNRAGLNIHIVFHSTLGVERDAQGHLTSINQNSDNKELLVCFEIDHVSDAEKITDLNTEIETILSDVELATADFDAMQAKVAAKIEELGKTPPVGIPSDEVDETRVFLKWLSNNHFSFLAYDEYELKDAKVIQVPDSALGLFKKNKKLKVEDLSELTEDMQGFAYEAKLLTFMKSGHKSKVHRETYSDYILIKQFDEKGNVIGGARILGLYTSSVYNNSAQNIPVVRKKILQVLEKSEFFPGTHNYKELAQILYSLPKDELIQSSIEELLTVSQQVLAIQERKRIRLFVRKDVYGKFISSLLYIPKDIYNTVLREQIRLMLMEHFDVESWDFTTFFSESVLARTRYVFKLKKPMTEEIDVMALEQKAIAISRHWKDDFKSALIDSVGEERGIELYRRYHNSFPSGYQDNYSPRVAVIDLQRMESLYSDDSTSLALSFYRSHEPSGSQLNLKIFHQQHSLLLSDLIPVLENLGLKVVDEFPYQIKIENNQSCWIYDFTLLYPDDENLEPANYREQFNQAFHAIWYGKAENDEFNRLILKGNLNWRQAAMLRAYAKYMKQIGSTFSPQFIAETLLSHTAIVEQLNKLFELRFDPKHSKRNESREEKIVSRIETLLDAVENLSEDRILRKYVELISATVRTNFYQTRDGREKDYVSFKFLPRMITDLPLPYPKYEIFVYSPKVEGVHLRGGKVARGGLRWSDRNEDFRTEVLGLVKAQQVKNSVIVPVGAKGGFVAKQLPANGSREEIQAEGIACYRWFIRGLLDITDNLINGEVVPPKQVIRYDEDDPYLVVAADKGTATFSDIANELALEYGHWLGDAFASGGSHGYDHKKMGITAKGAWVSVQRHFRELGIDVQQDEFTVIGIGDMAGDVFGNGLLRSDKARLIAAFNHMHIFVDPDPDASSAFAERKRLFELPRSSWSDYDTKLISSGGGVFLRSAKSITITKEMKARFEIKEDRLTPNELISAILKAPVDLLWNGGIGTYVKSFSESHTDVGDKSNDNVRVNGRDLRARVVGEGGNLGLTQLGRIEYGLKGGRSFTDFIDNAGGVDCSDHEVNIKILLDRLVHNGDLTEKQRNIRLEEMTEEVSRLVLTNNYRQAQILSLCDSESLARIEEYRRFISTMEAEDKLNRELEFIPSDEQISERKNSRLGLTRPELSVLISYGKGDLKEQLIKANIGDDPYVVREIETALPAVLVKDYYDAVYNHPLKNEIVATQVANDLYNHMGITYLTRVQESTGSTVCEVAKAYVAARDVFGLKQIWRDIEDLGSQIESSVLNRMMLKTSRSVRRASRWFIKNNRLGIQVENIIAEYQPAIEKLSDNFPDILVGETQQQWLEAVQKLVDHNVPEVLAAKVVTTDFLYNCLGVIAVASTTGTSVIESARTFFRIGDELNLIDFGDQLNQLSVGSHWQARAREAYRDDLEWQQRSITQSLLKAKTKDQDMDTVLSSWREKNEVLVNRWHRMMKEIKTASDVEFSMYSVAIRELLDLSQVTKIE</sequence>
<dbReference type="Gene3D" id="3.40.50.720">
    <property type="entry name" value="NAD(P)-binding Rossmann-like Domain"/>
    <property type="match status" value="1"/>
</dbReference>
<dbReference type="PANTHER" id="PTHR43403:SF1">
    <property type="entry name" value="NAD-SPECIFIC GLUTAMATE DEHYDROGENASE"/>
    <property type="match status" value="1"/>
</dbReference>
<feature type="domain" description="NAD-specific glutamate dehydrogenase C-terminal" evidence="3">
    <location>
        <begin position="1261"/>
        <end position="1597"/>
    </location>
</feature>
<dbReference type="Pfam" id="PF21075">
    <property type="entry name" value="GDH_ACT1"/>
    <property type="match status" value="1"/>
</dbReference>
<keyword evidence="1 7" id="KW-0560">Oxidoreductase</keyword>
<dbReference type="RefSeq" id="WP_044617740.1">
    <property type="nucleotide sequence ID" value="NZ_CP007142.1"/>
</dbReference>
<dbReference type="Pfam" id="PF21077">
    <property type="entry name" value="GDH_ACT3"/>
    <property type="match status" value="1"/>
</dbReference>
<dbReference type="Pfam" id="PF21078">
    <property type="entry name" value="GDH_HM3"/>
    <property type="match status" value="1"/>
</dbReference>